<proteinExistence type="predicted"/>
<comment type="caution">
    <text evidence="1">The sequence shown here is derived from an EMBL/GenBank/DDBJ whole genome shotgun (WGS) entry which is preliminary data.</text>
</comment>
<reference evidence="1 2" key="1">
    <citation type="submission" date="2023-02" db="EMBL/GenBank/DDBJ databases">
        <title>LHISI_Scaffold_Assembly.</title>
        <authorList>
            <person name="Stuart O.P."/>
            <person name="Cleave R."/>
            <person name="Magrath M.J.L."/>
            <person name="Mikheyev A.S."/>
        </authorList>
    </citation>
    <scope>NUCLEOTIDE SEQUENCE [LARGE SCALE GENOMIC DNA]</scope>
    <source>
        <strain evidence="1">Daus_M_001</strain>
        <tissue evidence="1">Leg muscle</tissue>
    </source>
</reference>
<dbReference type="EMBL" id="JARBHB010000003">
    <property type="protein sequence ID" value="KAJ8889562.1"/>
    <property type="molecule type" value="Genomic_DNA"/>
</dbReference>
<name>A0ABQ9HYU3_9NEOP</name>
<evidence type="ECO:0000313" key="1">
    <source>
        <dbReference type="EMBL" id="KAJ8889562.1"/>
    </source>
</evidence>
<protein>
    <submittedName>
        <fullName evidence="1">Uncharacterized protein</fullName>
    </submittedName>
</protein>
<organism evidence="1 2">
    <name type="scientific">Dryococelus australis</name>
    <dbReference type="NCBI Taxonomy" id="614101"/>
    <lineage>
        <taxon>Eukaryota</taxon>
        <taxon>Metazoa</taxon>
        <taxon>Ecdysozoa</taxon>
        <taxon>Arthropoda</taxon>
        <taxon>Hexapoda</taxon>
        <taxon>Insecta</taxon>
        <taxon>Pterygota</taxon>
        <taxon>Neoptera</taxon>
        <taxon>Polyneoptera</taxon>
        <taxon>Phasmatodea</taxon>
        <taxon>Verophasmatodea</taxon>
        <taxon>Anareolatae</taxon>
        <taxon>Phasmatidae</taxon>
        <taxon>Eurycanthinae</taxon>
        <taxon>Dryococelus</taxon>
    </lineage>
</organism>
<keyword evidence="2" id="KW-1185">Reference proteome</keyword>
<dbReference type="Proteomes" id="UP001159363">
    <property type="component" value="Chromosome 3"/>
</dbReference>
<gene>
    <name evidence="1" type="ORF">PR048_009061</name>
</gene>
<sequence>MTPNDYKMTLPSPTSLDWTTAILRQLDIRHIVDAALDSSPLAPIHDRLAIVTMNYQTKVWCLYLIEHIANYHHMRICIIVLQNADSCTPYKWYTKGDIICNTYVTPSVRPTQKEELFSSPRYSTTVRGSELEGVQEICGFRIMNANHYDVQFYIRTDAPLHSGPSRGGWARIAMFRGTGRAQLSCSQSSRHVSRREVYITTALVQLSQVHHYAPLMLPNTFLAHCSIYEFFFFTKYPNDGKFSKKKSTVLCVICQAKGGQQELVLLSHLPKIFLGKIVRDEAHEDLSHDNGNGTTGERDFRVNVCYRIIESGLLGVVERFKVARKLRLVPQLAKHKSIMPSSQNVEGFVSNVVSNNVIRLSPPSTVSGHATLAPSASENRHVNTMKKSLPISKCSFMQLLCLRWCDSRGVNTSLYSHFKTLGIPHVACTGVLRSPGQLQYPGALNAFPQTSADGRARGEASLHKVRRVHLEPAPEKDLIRECLGINTCSIHLVWCWATQSMDTVGDTVGYRGIQTSDVLMVKILPLSVISASKRFQCARGLGPCWPRKHVDITCCGTPRIILLDNVVVKLHQERERT</sequence>
<evidence type="ECO:0000313" key="2">
    <source>
        <dbReference type="Proteomes" id="UP001159363"/>
    </source>
</evidence>
<accession>A0ABQ9HYU3</accession>